<accession>A0A8J5LTI8</accession>
<dbReference type="Pfam" id="PF13637">
    <property type="entry name" value="Ank_4"/>
    <property type="match status" value="1"/>
</dbReference>
<dbReference type="Gene3D" id="1.25.40.20">
    <property type="entry name" value="Ankyrin repeat-containing domain"/>
    <property type="match status" value="1"/>
</dbReference>
<name>A0A8J5LTI8_ZINOF</name>
<dbReference type="PROSITE" id="PS50088">
    <property type="entry name" value="ANK_REPEAT"/>
    <property type="match status" value="1"/>
</dbReference>
<feature type="domain" description="AtC3H23-like CCCH zinc finger" evidence="6">
    <location>
        <begin position="164"/>
        <end position="197"/>
    </location>
</feature>
<proteinExistence type="predicted"/>
<gene>
    <name evidence="7" type="ORF">ZIOFF_019995</name>
</gene>
<evidence type="ECO:0000256" key="2">
    <source>
        <dbReference type="ARBA" id="ARBA00022771"/>
    </source>
</evidence>
<reference evidence="7 8" key="1">
    <citation type="submission" date="2020-08" db="EMBL/GenBank/DDBJ databases">
        <title>Plant Genome Project.</title>
        <authorList>
            <person name="Zhang R.-G."/>
        </authorList>
    </citation>
    <scope>NUCLEOTIDE SEQUENCE [LARGE SCALE GENOMIC DNA]</scope>
    <source>
        <tissue evidence="7">Rhizome</tissue>
    </source>
</reference>
<feature type="repeat" description="ANK" evidence="5">
    <location>
        <begin position="30"/>
        <end position="65"/>
    </location>
</feature>
<evidence type="ECO:0000256" key="5">
    <source>
        <dbReference type="PROSITE-ProRule" id="PRU00023"/>
    </source>
</evidence>
<dbReference type="InterPro" id="IPR045234">
    <property type="entry name" value="Unkempt-like"/>
</dbReference>
<evidence type="ECO:0000256" key="1">
    <source>
        <dbReference type="ARBA" id="ARBA00022723"/>
    </source>
</evidence>
<dbReference type="Proteomes" id="UP000734854">
    <property type="component" value="Unassembled WGS sequence"/>
</dbReference>
<evidence type="ECO:0000256" key="3">
    <source>
        <dbReference type="ARBA" id="ARBA00022833"/>
    </source>
</evidence>
<keyword evidence="3" id="KW-0862">Zinc</keyword>
<dbReference type="Pfam" id="PF25512">
    <property type="entry name" value="zf-CCCH_AtC3H23"/>
    <property type="match status" value="1"/>
</dbReference>
<evidence type="ECO:0000256" key="4">
    <source>
        <dbReference type="ARBA" id="ARBA00023125"/>
    </source>
</evidence>
<sequence length="281" mass="31045">MVASTYGSLEVLKLILSLASIDVNCVSGHNTTTALHCAASGGSLAAVDVVKALLVASVDPTVVDADGNRPTDIIVASPRSPLARNYLEQLLDKSTISSYGGNNENLTRVMTTSSNSLSAFDSDLASLPPAKYPDLPPLTVPAKKEYPVDPTYPDIKNNIYATDEFCMFSFKIRPCTRAYSHDWTECPFVHPGENARRCDPRKYHYSCAPCPDFTLRSIAQDYAKMESTALAKYVSLRTQMWSSVRSPCPLDPWIPPLEQPHLLQWRWQLPWISSLGHLLLL</sequence>
<dbReference type="InterPro" id="IPR036770">
    <property type="entry name" value="Ankyrin_rpt-contain_sf"/>
</dbReference>
<evidence type="ECO:0000259" key="6">
    <source>
        <dbReference type="Pfam" id="PF25512"/>
    </source>
</evidence>
<dbReference type="InterPro" id="IPR002110">
    <property type="entry name" value="Ankyrin_rpt"/>
</dbReference>
<keyword evidence="5" id="KW-0040">ANK repeat</keyword>
<keyword evidence="1" id="KW-0479">Metal-binding</keyword>
<keyword evidence="4" id="KW-0238">DNA-binding</keyword>
<organism evidence="7 8">
    <name type="scientific">Zingiber officinale</name>
    <name type="common">Ginger</name>
    <name type="synonym">Amomum zingiber</name>
    <dbReference type="NCBI Taxonomy" id="94328"/>
    <lineage>
        <taxon>Eukaryota</taxon>
        <taxon>Viridiplantae</taxon>
        <taxon>Streptophyta</taxon>
        <taxon>Embryophyta</taxon>
        <taxon>Tracheophyta</taxon>
        <taxon>Spermatophyta</taxon>
        <taxon>Magnoliopsida</taxon>
        <taxon>Liliopsida</taxon>
        <taxon>Zingiberales</taxon>
        <taxon>Zingiberaceae</taxon>
        <taxon>Zingiber</taxon>
    </lineage>
</organism>
<evidence type="ECO:0000313" key="7">
    <source>
        <dbReference type="EMBL" id="KAG6522840.1"/>
    </source>
</evidence>
<dbReference type="AlphaFoldDB" id="A0A8J5LTI8"/>
<dbReference type="SUPFAM" id="SSF48403">
    <property type="entry name" value="Ankyrin repeat"/>
    <property type="match status" value="1"/>
</dbReference>
<evidence type="ECO:0000313" key="8">
    <source>
        <dbReference type="Proteomes" id="UP000734854"/>
    </source>
</evidence>
<dbReference type="PANTHER" id="PTHR14493">
    <property type="entry name" value="UNKEMPT FAMILY MEMBER"/>
    <property type="match status" value="1"/>
</dbReference>
<comment type="caution">
    <text evidence="7">The sequence shown here is derived from an EMBL/GenBank/DDBJ whole genome shotgun (WGS) entry which is preliminary data.</text>
</comment>
<protein>
    <recommendedName>
        <fullName evidence="6">AtC3H23-like CCCH zinc finger domain-containing protein</fullName>
    </recommendedName>
</protein>
<dbReference type="GO" id="GO:0003677">
    <property type="term" value="F:DNA binding"/>
    <property type="evidence" value="ECO:0007669"/>
    <property type="project" value="UniProtKB-KW"/>
</dbReference>
<dbReference type="GO" id="GO:0008270">
    <property type="term" value="F:zinc ion binding"/>
    <property type="evidence" value="ECO:0007669"/>
    <property type="project" value="UniProtKB-KW"/>
</dbReference>
<dbReference type="EMBL" id="JACMSC010000005">
    <property type="protein sequence ID" value="KAG6522840.1"/>
    <property type="molecule type" value="Genomic_DNA"/>
</dbReference>
<keyword evidence="2" id="KW-0863">Zinc-finger</keyword>
<keyword evidence="8" id="KW-1185">Reference proteome</keyword>
<dbReference type="PANTHER" id="PTHR14493:SF153">
    <property type="entry name" value="ZINC FINGER CCCH DOMAIN-CONTAINING PROTEIN 24"/>
    <property type="match status" value="1"/>
</dbReference>
<dbReference type="InterPro" id="IPR057444">
    <property type="entry name" value="Znf-CCCH_AtC3H23-like"/>
</dbReference>